<comment type="caution">
    <text evidence="2">The sequence shown here is derived from an EMBL/GenBank/DDBJ whole genome shotgun (WGS) entry which is preliminary data.</text>
</comment>
<dbReference type="Proteomes" id="UP000612055">
    <property type="component" value="Unassembled WGS sequence"/>
</dbReference>
<feature type="compositionally biased region" description="Gly residues" evidence="1">
    <location>
        <begin position="302"/>
        <end position="325"/>
    </location>
</feature>
<proteinExistence type="predicted"/>
<dbReference type="AlphaFoldDB" id="A0A836C3A9"/>
<dbReference type="EMBL" id="JAEHOE010000013">
    <property type="protein sequence ID" value="KAG2497637.1"/>
    <property type="molecule type" value="Genomic_DNA"/>
</dbReference>
<organism evidence="2 3">
    <name type="scientific">Edaphochlamys debaryana</name>
    <dbReference type="NCBI Taxonomy" id="47281"/>
    <lineage>
        <taxon>Eukaryota</taxon>
        <taxon>Viridiplantae</taxon>
        <taxon>Chlorophyta</taxon>
        <taxon>core chlorophytes</taxon>
        <taxon>Chlorophyceae</taxon>
        <taxon>CS clade</taxon>
        <taxon>Chlamydomonadales</taxon>
        <taxon>Chlamydomonadales incertae sedis</taxon>
        <taxon>Edaphochlamys</taxon>
    </lineage>
</organism>
<feature type="compositionally biased region" description="Low complexity" evidence="1">
    <location>
        <begin position="486"/>
        <end position="501"/>
    </location>
</feature>
<evidence type="ECO:0000256" key="1">
    <source>
        <dbReference type="SAM" id="MobiDB-lite"/>
    </source>
</evidence>
<feature type="region of interest" description="Disordered" evidence="1">
    <location>
        <begin position="451"/>
        <end position="534"/>
    </location>
</feature>
<name>A0A836C3A9_9CHLO</name>
<feature type="region of interest" description="Disordered" evidence="1">
    <location>
        <begin position="302"/>
        <end position="420"/>
    </location>
</feature>
<sequence>MLISGIPGKYNRRRVAIAKHFYARSDNDVKNVFHSCRRAPALSARAPTLALSAYAKAVGPNCDDPLVRRRALEAARAVWEEQQQRLLKPEPNQQEGLPAPADCEAMTAEQPQAPEREAGGSWQLGGGELEPASGTAPAACGGLKERPHHRLSRRPSSAPCEPFGAAISAPSSAAEACGGGTTAGRITPQAPCRPAAAPPPLAASWTAGRWPAVPEPAAPAVGRRAVEARNDVPAGPADAWSWALDRRQRSWTSQASSAAPAADAVGPAAVTVAAAPAAAARLAPPRCSSGMGPAAFNKGSFGTGSGSGGMQSAGGGMQSAGGGDRWGATSPVGPGGTMPPQAVASAARSLSSCDHMSWDPSLPPRSASAPEPPCGGVRPTTPYDRLSDVPYAYGSPPQPSAWGVGGGSSSSNGSGSFPAAPYGAAQDVPWGGSPTHSCTAGSGGDWFRTVAGSSPGACSQHNPDDTAPWGASAQPPLGWSQSGVGLQHQQALAAQPQQRALSYPLSYDPSQRPMQHPGAQHSGGRQSLSGPPTTWYDAPTSAHQPDAAPCTQRARASSLPGPLPWLGAGAALEPPSRANGMQQVVGGPWGPWAAPSLSGPSGFCCVPTGPSGRPPVPGLTDMTGRLLSGFEDAGFAPEVEPLLEPDMLEIWLSMRGE</sequence>
<feature type="region of interest" description="Disordered" evidence="1">
    <location>
        <begin position="104"/>
        <end position="163"/>
    </location>
</feature>
<gene>
    <name evidence="2" type="ORF">HYH03_004376</name>
</gene>
<protein>
    <submittedName>
        <fullName evidence="2">Uncharacterized protein</fullName>
    </submittedName>
</protein>
<evidence type="ECO:0000313" key="2">
    <source>
        <dbReference type="EMBL" id="KAG2497637.1"/>
    </source>
</evidence>
<keyword evidence="3" id="KW-1185">Reference proteome</keyword>
<accession>A0A836C3A9</accession>
<evidence type="ECO:0000313" key="3">
    <source>
        <dbReference type="Proteomes" id="UP000612055"/>
    </source>
</evidence>
<feature type="compositionally biased region" description="Polar residues" evidence="1">
    <location>
        <begin position="523"/>
        <end position="532"/>
    </location>
</feature>
<reference evidence="2" key="1">
    <citation type="journal article" date="2020" name="bioRxiv">
        <title>Comparative genomics of Chlamydomonas.</title>
        <authorList>
            <person name="Craig R.J."/>
            <person name="Hasan A.R."/>
            <person name="Ness R.W."/>
            <person name="Keightley P.D."/>
        </authorList>
    </citation>
    <scope>NUCLEOTIDE SEQUENCE</scope>
    <source>
        <strain evidence="2">CCAP 11/70</strain>
    </source>
</reference>